<evidence type="ECO:0000256" key="1">
    <source>
        <dbReference type="ARBA" id="ARBA00004167"/>
    </source>
</evidence>
<dbReference type="PANTHER" id="PTHR34978">
    <property type="entry name" value="POSSIBLE SENSOR-TRANSDUCER PROTEIN BLAR"/>
    <property type="match status" value="1"/>
</dbReference>
<keyword evidence="3 6" id="KW-1133">Transmembrane helix</keyword>
<accession>A0A4U1B9H5</accession>
<dbReference type="Pfam" id="PF05569">
    <property type="entry name" value="Peptidase_M56"/>
    <property type="match status" value="1"/>
</dbReference>
<feature type="region of interest" description="Disordered" evidence="5">
    <location>
        <begin position="409"/>
        <end position="430"/>
    </location>
</feature>
<dbReference type="RefSeq" id="WP_136734729.1">
    <property type="nucleotide sequence ID" value="NZ_SWDB01000007.1"/>
</dbReference>
<dbReference type="InterPro" id="IPR008756">
    <property type="entry name" value="Peptidase_M56"/>
</dbReference>
<dbReference type="PANTHER" id="PTHR34978:SF3">
    <property type="entry name" value="SLR0241 PROTEIN"/>
    <property type="match status" value="1"/>
</dbReference>
<dbReference type="NCBIfam" id="TIGR01352">
    <property type="entry name" value="tonB_Cterm"/>
    <property type="match status" value="1"/>
</dbReference>
<keyword evidence="2 6" id="KW-0812">Transmembrane</keyword>
<protein>
    <submittedName>
        <fullName evidence="8">M56 family metallopeptidase</fullName>
    </submittedName>
</protein>
<dbReference type="EMBL" id="SWDB01000007">
    <property type="protein sequence ID" value="TKB46662.1"/>
    <property type="molecule type" value="Genomic_DNA"/>
</dbReference>
<dbReference type="Pfam" id="PF03544">
    <property type="entry name" value="TonB_C"/>
    <property type="match status" value="1"/>
</dbReference>
<organism evidence="8 9">
    <name type="scientific">Thalassotalea mangrovi</name>
    <dbReference type="NCBI Taxonomy" id="2572245"/>
    <lineage>
        <taxon>Bacteria</taxon>
        <taxon>Pseudomonadati</taxon>
        <taxon>Pseudomonadota</taxon>
        <taxon>Gammaproteobacteria</taxon>
        <taxon>Alteromonadales</taxon>
        <taxon>Colwelliaceae</taxon>
        <taxon>Thalassotalea</taxon>
    </lineage>
</organism>
<feature type="transmembrane region" description="Helical" evidence="6">
    <location>
        <begin position="308"/>
        <end position="326"/>
    </location>
</feature>
<dbReference type="SUPFAM" id="SSF74653">
    <property type="entry name" value="TolA/TonB C-terminal domain"/>
    <property type="match status" value="1"/>
</dbReference>
<keyword evidence="9" id="KW-1185">Reference proteome</keyword>
<dbReference type="InterPro" id="IPR006260">
    <property type="entry name" value="TonB/TolA_C"/>
</dbReference>
<comment type="subcellular location">
    <subcellularLocation>
        <location evidence="1">Membrane</location>
        <topology evidence="1">Single-pass membrane protein</topology>
    </subcellularLocation>
</comment>
<evidence type="ECO:0000256" key="5">
    <source>
        <dbReference type="SAM" id="MobiDB-lite"/>
    </source>
</evidence>
<dbReference type="Proteomes" id="UP000307999">
    <property type="component" value="Unassembled WGS sequence"/>
</dbReference>
<dbReference type="AlphaFoldDB" id="A0A4U1B9H5"/>
<evidence type="ECO:0000313" key="8">
    <source>
        <dbReference type="EMBL" id="TKB46662.1"/>
    </source>
</evidence>
<evidence type="ECO:0000256" key="2">
    <source>
        <dbReference type="ARBA" id="ARBA00022692"/>
    </source>
</evidence>
<sequence length="618" mass="69453">MSSDWLQILQYLSYTLGHFLWQGGIIALLLRVCLTLIDKRQAQLRYVCSIVAMLTCILVPIYTFSQLLYLQPSSSVQVLNWTEPLLQSTQSLLYTAGLDESLQLSHLVAITWFVTVAILLCKFVFEYQATQATRHYQVLPATASVQNLFRQLRIKLGLSENITLLLSFNVSSPMTLGFFKPVVLLPAQLVTGLDEEQLKLVLLHELIHIKRHDYAVNLCQALVELMLFFHPAVHWIGRQIRLERECVCDQGVIQEYDNKLTYGRLIADLAEYHRHNSALSIAANGGELTQRVQRLFNKDNKPHSHLRFVPAMVLALCSIGLVVAYPPGHWSLPQQPTAEQSAVRPTHSSTPGPNSMAHWLLNNDGTPAKNPTFTVINSQPAITAQQPPLAADAHVALWQQDETPEPVIAQHSRRQHPGEHVVSSNSEDDGNITATAVTVESLARQTKTNVSGLPSQNVLPVNEPIAINDNQDLTTTTRNQMTVFAKKVKKSMVMPVVALQDDLSGQAQLFDSHQLIAQTYPNQQQQAEWIEAEVLKSYAPRYPKLAARRKLSKTVQVSFVIDVEGKVTQLDFKEERQVRYFKNSVSEAMKKWRFKPATVNGEPVESSMTKIFDFNLEG</sequence>
<evidence type="ECO:0000256" key="3">
    <source>
        <dbReference type="ARBA" id="ARBA00022989"/>
    </source>
</evidence>
<dbReference type="Gene3D" id="3.30.2010.10">
    <property type="entry name" value="Metalloproteases ('zincins'), catalytic domain"/>
    <property type="match status" value="1"/>
</dbReference>
<comment type="caution">
    <text evidence="8">The sequence shown here is derived from an EMBL/GenBank/DDBJ whole genome shotgun (WGS) entry which is preliminary data.</text>
</comment>
<dbReference type="PROSITE" id="PS52015">
    <property type="entry name" value="TONB_CTD"/>
    <property type="match status" value="1"/>
</dbReference>
<feature type="domain" description="TonB C-terminal" evidence="7">
    <location>
        <begin position="527"/>
        <end position="618"/>
    </location>
</feature>
<dbReference type="GO" id="GO:0055085">
    <property type="term" value="P:transmembrane transport"/>
    <property type="evidence" value="ECO:0007669"/>
    <property type="project" value="InterPro"/>
</dbReference>
<dbReference type="Gene3D" id="3.30.1150.10">
    <property type="match status" value="1"/>
</dbReference>
<feature type="transmembrane region" description="Helical" evidence="6">
    <location>
        <begin position="20"/>
        <end position="37"/>
    </location>
</feature>
<dbReference type="GO" id="GO:0016020">
    <property type="term" value="C:membrane"/>
    <property type="evidence" value="ECO:0007669"/>
    <property type="project" value="UniProtKB-SubCell"/>
</dbReference>
<feature type="transmembrane region" description="Helical" evidence="6">
    <location>
        <begin position="44"/>
        <end position="64"/>
    </location>
</feature>
<name>A0A4U1B9H5_9GAMM</name>
<keyword evidence="4 6" id="KW-0472">Membrane</keyword>
<gene>
    <name evidence="8" type="ORF">E8M12_03665</name>
</gene>
<evidence type="ECO:0000313" key="9">
    <source>
        <dbReference type="Proteomes" id="UP000307999"/>
    </source>
</evidence>
<dbReference type="OrthoDB" id="15218at2"/>
<feature type="transmembrane region" description="Helical" evidence="6">
    <location>
        <begin position="104"/>
        <end position="125"/>
    </location>
</feature>
<dbReference type="CDD" id="cd07341">
    <property type="entry name" value="M56_BlaR1_MecR1_like"/>
    <property type="match status" value="1"/>
</dbReference>
<dbReference type="InterPro" id="IPR052173">
    <property type="entry name" value="Beta-lactam_resp_regulator"/>
</dbReference>
<evidence type="ECO:0000259" key="7">
    <source>
        <dbReference type="PROSITE" id="PS52015"/>
    </source>
</evidence>
<dbReference type="InterPro" id="IPR037682">
    <property type="entry name" value="TonB_C"/>
</dbReference>
<evidence type="ECO:0000256" key="6">
    <source>
        <dbReference type="SAM" id="Phobius"/>
    </source>
</evidence>
<evidence type="ECO:0000256" key="4">
    <source>
        <dbReference type="ARBA" id="ARBA00023136"/>
    </source>
</evidence>
<proteinExistence type="predicted"/>
<reference evidence="8 9" key="1">
    <citation type="submission" date="2019-04" db="EMBL/GenBank/DDBJ databases">
        <title>Thalassotalea guangxiensis sp. nov., isolated from sediment of the coastal wetland.</title>
        <authorList>
            <person name="Zheng S."/>
            <person name="Zhang D."/>
        </authorList>
    </citation>
    <scope>NUCLEOTIDE SEQUENCE [LARGE SCALE GENOMIC DNA]</scope>
    <source>
        <strain evidence="8 9">ZS-4</strain>
    </source>
</reference>